<dbReference type="STRING" id="1094715.GCA_000236165_01205"/>
<keyword evidence="1" id="KW-0812">Transmembrane</keyword>
<gene>
    <name evidence="2" type="ORF">NCTC11370_01216</name>
</gene>
<dbReference type="OrthoDB" id="5657185at2"/>
<proteinExistence type="predicted"/>
<keyword evidence="1" id="KW-1133">Transmembrane helix</keyword>
<dbReference type="AlphaFoldDB" id="A0A377G8T9"/>
<feature type="transmembrane region" description="Helical" evidence="1">
    <location>
        <begin position="271"/>
        <end position="289"/>
    </location>
</feature>
<dbReference type="EMBL" id="UGGT01000001">
    <property type="protein sequence ID" value="STO21154.1"/>
    <property type="molecule type" value="Genomic_DNA"/>
</dbReference>
<reference evidence="2 3" key="1">
    <citation type="submission" date="2018-06" db="EMBL/GenBank/DDBJ databases">
        <authorList>
            <consortium name="Pathogen Informatics"/>
            <person name="Doyle S."/>
        </authorList>
    </citation>
    <scope>NUCLEOTIDE SEQUENCE [LARGE SCALE GENOMIC DNA]</scope>
    <source>
        <strain evidence="2 3">NCTC11370</strain>
    </source>
</reference>
<evidence type="ECO:0000313" key="3">
    <source>
        <dbReference type="Proteomes" id="UP000254554"/>
    </source>
</evidence>
<keyword evidence="3" id="KW-1185">Reference proteome</keyword>
<sequence length="325" mass="37071">MRNDTKTELEKIICFMYINADFFAAPFLNNKMFSSWARTYPGMKEFSNQLHEALGTSNPVAINEVDWLKAFRIAIVGSSILKTGEFSKMNCLLTGNSEPLFNILKSNPNLASVIKNHMNCDFFENWYATQSSSIKHKREKLLTKLEWLIKSIDFEFENYQTQKLKALISMGLPRGVTLGYEYEGFAVSNNKDGTPKPSKIIIENKGSHDVSELQLLVDKFNFAQSARDSLNNPSLNAFSRLNQFSQKVNDKTFVDTFTADNDSEGKRLLKIIGYALTTIFLGLGFYLSYKNKGTWKFWKSAEHELLESAKEKTEAFTPLMIQKSD</sequence>
<dbReference type="Proteomes" id="UP000254554">
    <property type="component" value="Unassembled WGS sequence"/>
</dbReference>
<protein>
    <submittedName>
        <fullName evidence="2">Uncharacterized protein</fullName>
    </submittedName>
</protein>
<accession>A0A377G8T9</accession>
<keyword evidence="1" id="KW-0472">Membrane</keyword>
<dbReference type="RefSeq" id="WP_019349762.1">
    <property type="nucleotide sequence ID" value="NZ_UGGT01000001.1"/>
</dbReference>
<evidence type="ECO:0000313" key="2">
    <source>
        <dbReference type="EMBL" id="STO21154.1"/>
    </source>
</evidence>
<organism evidence="2 3">
    <name type="scientific">Fluoribacter dumoffii</name>
    <dbReference type="NCBI Taxonomy" id="463"/>
    <lineage>
        <taxon>Bacteria</taxon>
        <taxon>Pseudomonadati</taxon>
        <taxon>Pseudomonadota</taxon>
        <taxon>Gammaproteobacteria</taxon>
        <taxon>Legionellales</taxon>
        <taxon>Legionellaceae</taxon>
        <taxon>Fluoribacter</taxon>
    </lineage>
</organism>
<evidence type="ECO:0000256" key="1">
    <source>
        <dbReference type="SAM" id="Phobius"/>
    </source>
</evidence>
<name>A0A377G8T9_9GAMM</name>